<dbReference type="PANTHER" id="PTHR11538">
    <property type="entry name" value="PHENYLALANYL-TRNA SYNTHETASE"/>
    <property type="match status" value="1"/>
</dbReference>
<accession>A0A9Q0JWF3</accession>
<protein>
    <recommendedName>
        <fullName evidence="2">25S rRNA (uridine-N(3))-methyltransferase BMT5-like domain-containing protein</fullName>
    </recommendedName>
</protein>
<dbReference type="PANTHER" id="PTHR11538:SF70">
    <property type="entry name" value="25S RRNA (URIDINE-N(3))-METHYLTRANSFERASE BMT5-LIKE DOMAIN-CONTAINING PROTEIN"/>
    <property type="match status" value="1"/>
</dbReference>
<gene>
    <name evidence="3" type="ORF">NE237_029620</name>
</gene>
<evidence type="ECO:0000313" key="4">
    <source>
        <dbReference type="Proteomes" id="UP001141806"/>
    </source>
</evidence>
<dbReference type="OrthoDB" id="273345at2759"/>
<sequence>MGQALSNLVSILFGRKKKAKNPDEENREPLLSASGDPETRVSEDERVSIIIDSGADQIVEKIKSSLHVSTRDKTRDSEDERVSVIIDSGADQTVEKIKPTLHVSTGDKTKVSEDEGIGVDQIVEKIKPTLHVSTGDKIRDSEDERVSVIIDSGADQIVEKINPTLHVSTGDKTRVSKDERVFIICGSGVDQIEENIKPTLHVSTGDKTRVSEDEWVSIVIDSGADQIVKKIKPTRDKTTVSKGDLGAKAPNRRVLKEERRIKHYYSSHKILLVGEGDFSFSACLAKIFGSADNMVSTSLDPIGFLKKNYSKALSNINDLKSRGCMVLHEVDATTMSDHVFLKCIRFDRIIYNFPYAGWFKQEPRKSQKSRHQKLVTLFFKNAKKMLSEEGEIHISHKSVGFHQEWNIVSLASLSGLNFIKAKKFNLKDYPGYNTKFGFGGDGNFNCNPSQTYMFGL</sequence>
<evidence type="ECO:0000256" key="1">
    <source>
        <dbReference type="SAM" id="MobiDB-lite"/>
    </source>
</evidence>
<evidence type="ECO:0000259" key="2">
    <source>
        <dbReference type="Pfam" id="PF10354"/>
    </source>
</evidence>
<evidence type="ECO:0000313" key="3">
    <source>
        <dbReference type="EMBL" id="KAJ4952788.1"/>
    </source>
</evidence>
<organism evidence="3 4">
    <name type="scientific">Protea cynaroides</name>
    <dbReference type="NCBI Taxonomy" id="273540"/>
    <lineage>
        <taxon>Eukaryota</taxon>
        <taxon>Viridiplantae</taxon>
        <taxon>Streptophyta</taxon>
        <taxon>Embryophyta</taxon>
        <taxon>Tracheophyta</taxon>
        <taxon>Spermatophyta</taxon>
        <taxon>Magnoliopsida</taxon>
        <taxon>Proteales</taxon>
        <taxon>Proteaceae</taxon>
        <taxon>Protea</taxon>
    </lineage>
</organism>
<dbReference type="Pfam" id="PF10354">
    <property type="entry name" value="BMT5-like"/>
    <property type="match status" value="1"/>
</dbReference>
<dbReference type="GO" id="GO:0070042">
    <property type="term" value="F:rRNA (uridine-N3-)-methyltransferase activity"/>
    <property type="evidence" value="ECO:0007669"/>
    <property type="project" value="InterPro"/>
</dbReference>
<proteinExistence type="predicted"/>
<feature type="domain" description="25S rRNA (uridine-N(3))-methyltransferase BMT5-like" evidence="2">
    <location>
        <begin position="271"/>
        <end position="435"/>
    </location>
</feature>
<comment type="caution">
    <text evidence="3">The sequence shown here is derived from an EMBL/GenBank/DDBJ whole genome shotgun (WGS) entry which is preliminary data.</text>
</comment>
<feature type="region of interest" description="Disordered" evidence="1">
    <location>
        <begin position="16"/>
        <end position="43"/>
    </location>
</feature>
<dbReference type="EMBL" id="JAMYWD010000012">
    <property type="protein sequence ID" value="KAJ4952788.1"/>
    <property type="molecule type" value="Genomic_DNA"/>
</dbReference>
<dbReference type="GO" id="GO:0070475">
    <property type="term" value="P:rRNA base methylation"/>
    <property type="evidence" value="ECO:0007669"/>
    <property type="project" value="InterPro"/>
</dbReference>
<dbReference type="AlphaFoldDB" id="A0A9Q0JWF3"/>
<keyword evidence="4" id="KW-1185">Reference proteome</keyword>
<dbReference type="InterPro" id="IPR019446">
    <property type="entry name" value="BMT5-like"/>
</dbReference>
<reference evidence="3" key="1">
    <citation type="journal article" date="2023" name="Plant J.">
        <title>The genome of the king protea, Protea cynaroides.</title>
        <authorList>
            <person name="Chang J."/>
            <person name="Duong T.A."/>
            <person name="Schoeman C."/>
            <person name="Ma X."/>
            <person name="Roodt D."/>
            <person name="Barker N."/>
            <person name="Li Z."/>
            <person name="Van de Peer Y."/>
            <person name="Mizrachi E."/>
        </authorList>
    </citation>
    <scope>NUCLEOTIDE SEQUENCE</scope>
    <source>
        <tissue evidence="3">Young leaves</tissue>
    </source>
</reference>
<dbReference type="GO" id="GO:0005737">
    <property type="term" value="C:cytoplasm"/>
    <property type="evidence" value="ECO:0007669"/>
    <property type="project" value="TreeGrafter"/>
</dbReference>
<dbReference type="Proteomes" id="UP001141806">
    <property type="component" value="Unassembled WGS sequence"/>
</dbReference>
<name>A0A9Q0JWF3_9MAGN</name>